<organism evidence="4">
    <name type="scientific">bioreactor metagenome</name>
    <dbReference type="NCBI Taxonomy" id="1076179"/>
    <lineage>
        <taxon>unclassified sequences</taxon>
        <taxon>metagenomes</taxon>
        <taxon>ecological metagenomes</taxon>
    </lineage>
</organism>
<dbReference type="AlphaFoldDB" id="A0A644ZHX0"/>
<reference evidence="4" key="1">
    <citation type="submission" date="2019-08" db="EMBL/GenBank/DDBJ databases">
        <authorList>
            <person name="Kucharzyk K."/>
            <person name="Murdoch R.W."/>
            <person name="Higgins S."/>
            <person name="Loffler F."/>
        </authorList>
    </citation>
    <scope>NUCLEOTIDE SEQUENCE</scope>
</reference>
<dbReference type="InterPro" id="IPR047650">
    <property type="entry name" value="Transpos_IS110"/>
</dbReference>
<feature type="domain" description="Transposase IS116/IS110/IS902 C-terminal" evidence="3">
    <location>
        <begin position="193"/>
        <end position="275"/>
    </location>
</feature>
<evidence type="ECO:0000256" key="1">
    <source>
        <dbReference type="SAM" id="Coils"/>
    </source>
</evidence>
<evidence type="ECO:0000259" key="3">
    <source>
        <dbReference type="Pfam" id="PF02371"/>
    </source>
</evidence>
<feature type="domain" description="Transposase IS110-like N-terminal" evidence="2">
    <location>
        <begin position="10"/>
        <end position="151"/>
    </location>
</feature>
<sequence>MNDSTFTDFIGIDVSKSKLDIALGISGEYWREDNDSEGIQHIVERLKTLPSPLVVVESTGGLETALITELFTVGIAFSLVHPVRVRQFARSIGLLAKTDKLDAHLLSLFGEAIKPSVTKLPGEAEQKMNACLVRRRQLLDMLVAEKNHLCSTCLALRPKVEEHIDWLKSEVEKLDKEINDQIQQLPRFKEKEEILRSAKGVGPILSAKLISALPELGQLDRKKIAALVGVAPFNRDSGPHRGKRRIRGGRIDVRGVLYMSIIAAVRYNPVIKSFYLHLIEAGKLKKVALVACMRKLLTILNAMVRDMRPFNATLYQIRA</sequence>
<dbReference type="GO" id="GO:0003677">
    <property type="term" value="F:DNA binding"/>
    <property type="evidence" value="ECO:0007669"/>
    <property type="project" value="InterPro"/>
</dbReference>
<accession>A0A644ZHX0</accession>
<gene>
    <name evidence="4" type="ORF">SDC9_87114</name>
</gene>
<dbReference type="GO" id="GO:0006313">
    <property type="term" value="P:DNA transposition"/>
    <property type="evidence" value="ECO:0007669"/>
    <property type="project" value="InterPro"/>
</dbReference>
<dbReference type="PANTHER" id="PTHR33055:SF13">
    <property type="entry name" value="TRANSPOSASE"/>
    <property type="match status" value="1"/>
</dbReference>
<name>A0A644ZHX0_9ZZZZ</name>
<dbReference type="GO" id="GO:0004803">
    <property type="term" value="F:transposase activity"/>
    <property type="evidence" value="ECO:0007669"/>
    <property type="project" value="InterPro"/>
</dbReference>
<dbReference type="Pfam" id="PF02371">
    <property type="entry name" value="Transposase_20"/>
    <property type="match status" value="1"/>
</dbReference>
<feature type="coiled-coil region" evidence="1">
    <location>
        <begin position="164"/>
        <end position="191"/>
    </location>
</feature>
<dbReference type="InterPro" id="IPR003346">
    <property type="entry name" value="Transposase_20"/>
</dbReference>
<dbReference type="NCBIfam" id="NF033542">
    <property type="entry name" value="transpos_IS110"/>
    <property type="match status" value="1"/>
</dbReference>
<proteinExistence type="predicted"/>
<evidence type="ECO:0000313" key="4">
    <source>
        <dbReference type="EMBL" id="MPM40470.1"/>
    </source>
</evidence>
<protein>
    <submittedName>
        <fullName evidence="4">IS110 family transposase ISGme8</fullName>
    </submittedName>
</protein>
<evidence type="ECO:0000259" key="2">
    <source>
        <dbReference type="Pfam" id="PF01548"/>
    </source>
</evidence>
<dbReference type="EMBL" id="VSSQ01009013">
    <property type="protein sequence ID" value="MPM40470.1"/>
    <property type="molecule type" value="Genomic_DNA"/>
</dbReference>
<keyword evidence="1" id="KW-0175">Coiled coil</keyword>
<comment type="caution">
    <text evidence="4">The sequence shown here is derived from an EMBL/GenBank/DDBJ whole genome shotgun (WGS) entry which is preliminary data.</text>
</comment>
<dbReference type="Pfam" id="PF01548">
    <property type="entry name" value="DEDD_Tnp_IS110"/>
    <property type="match status" value="1"/>
</dbReference>
<dbReference type="PANTHER" id="PTHR33055">
    <property type="entry name" value="TRANSPOSASE FOR INSERTION SEQUENCE ELEMENT IS1111A"/>
    <property type="match status" value="1"/>
</dbReference>
<dbReference type="InterPro" id="IPR002525">
    <property type="entry name" value="Transp_IS110-like_N"/>
</dbReference>